<organism evidence="3 4">
    <name type="scientific">Stephania cephalantha</name>
    <dbReference type="NCBI Taxonomy" id="152367"/>
    <lineage>
        <taxon>Eukaryota</taxon>
        <taxon>Viridiplantae</taxon>
        <taxon>Streptophyta</taxon>
        <taxon>Embryophyta</taxon>
        <taxon>Tracheophyta</taxon>
        <taxon>Spermatophyta</taxon>
        <taxon>Magnoliopsida</taxon>
        <taxon>Ranunculales</taxon>
        <taxon>Menispermaceae</taxon>
        <taxon>Menispermoideae</taxon>
        <taxon>Cissampelideae</taxon>
        <taxon>Stephania</taxon>
    </lineage>
</organism>
<keyword evidence="4" id="KW-1185">Reference proteome</keyword>
<comment type="caution">
    <text evidence="3">The sequence shown here is derived from an EMBL/GenBank/DDBJ whole genome shotgun (WGS) entry which is preliminary data.</text>
</comment>
<dbReference type="AlphaFoldDB" id="A0AAP0I9I9"/>
<feature type="domain" description="FDX-ACB" evidence="2">
    <location>
        <begin position="225"/>
        <end position="337"/>
    </location>
</feature>
<proteinExistence type="predicted"/>
<dbReference type="Pfam" id="PF03147">
    <property type="entry name" value="FDX-ACB"/>
    <property type="match status" value="1"/>
</dbReference>
<dbReference type="SUPFAM" id="SSF54991">
    <property type="entry name" value="Anticodon-binding domain of PheRS"/>
    <property type="match status" value="1"/>
</dbReference>
<gene>
    <name evidence="3" type="ORF">Scep_018689</name>
</gene>
<dbReference type="EMBL" id="JBBNAG010000008">
    <property type="protein sequence ID" value="KAK9111170.1"/>
    <property type="molecule type" value="Genomic_DNA"/>
</dbReference>
<dbReference type="PROSITE" id="PS51447">
    <property type="entry name" value="FDX_ACB"/>
    <property type="match status" value="1"/>
</dbReference>
<feature type="region of interest" description="Disordered" evidence="1">
    <location>
        <begin position="1"/>
        <end position="29"/>
    </location>
</feature>
<protein>
    <recommendedName>
        <fullName evidence="2">FDX-ACB domain-containing protein</fullName>
    </recommendedName>
</protein>
<accession>A0AAP0I9I9</accession>
<evidence type="ECO:0000313" key="4">
    <source>
        <dbReference type="Proteomes" id="UP001419268"/>
    </source>
</evidence>
<reference evidence="3 4" key="1">
    <citation type="submission" date="2024-01" db="EMBL/GenBank/DDBJ databases">
        <title>Genome assemblies of Stephania.</title>
        <authorList>
            <person name="Yang L."/>
        </authorList>
    </citation>
    <scope>NUCLEOTIDE SEQUENCE [LARGE SCALE GENOMIC DNA]</scope>
    <source>
        <strain evidence="3">JXDWG</strain>
        <tissue evidence="3">Leaf</tissue>
    </source>
</reference>
<dbReference type="Gene3D" id="3.30.70.380">
    <property type="entry name" value="Ferrodoxin-fold anticodon-binding domain"/>
    <property type="match status" value="1"/>
</dbReference>
<feature type="compositionally biased region" description="Polar residues" evidence="1">
    <location>
        <begin position="7"/>
        <end position="29"/>
    </location>
</feature>
<dbReference type="Proteomes" id="UP001419268">
    <property type="component" value="Unassembled WGS sequence"/>
</dbReference>
<evidence type="ECO:0000313" key="3">
    <source>
        <dbReference type="EMBL" id="KAK9111170.1"/>
    </source>
</evidence>
<dbReference type="InterPro" id="IPR036690">
    <property type="entry name" value="Fdx_antiC-bd_sf"/>
</dbReference>
<evidence type="ECO:0000256" key="1">
    <source>
        <dbReference type="SAM" id="MobiDB-lite"/>
    </source>
</evidence>
<evidence type="ECO:0000259" key="2">
    <source>
        <dbReference type="PROSITE" id="PS51447"/>
    </source>
</evidence>
<name>A0AAP0I9I9_9MAGN</name>
<sequence length="337" mass="37617">MFGLQRSALSGTQQIGEADGSKSSDPLKPTTSEWIRIVGEPNQAATEVSSVQEIRVSKGVKLMDLPISMFVGNNPSALGPDPVALPPPQPPDPLLLTFLVDNWSVTKPHPAPPIPPRPPNLFTSKIFFTDPPDLVVLEEGFIDAALAPPPWPPSRSSLHLGKTTYRDGRDIRVDPKLTALFWVIQSVQDLQAVMKMLSANLVEHWDGLMDGVHYEDGLWMISIQLKFKVLTDAFNLLKDTSAMRVINLEVCHHKDLVITILFASVSVMVEVEESSKFDPIFGIVKLIDNFTNKKGMTSHCYRIAYRSMERSLTDEEINQLQWKVREGIESKLKVVLR</sequence>
<dbReference type="InterPro" id="IPR005121">
    <property type="entry name" value="Fdx_antiC-bd"/>
</dbReference>
<dbReference type="SMART" id="SM00896">
    <property type="entry name" value="FDX-ACB"/>
    <property type="match status" value="1"/>
</dbReference>